<feature type="compositionally biased region" description="Acidic residues" evidence="1">
    <location>
        <begin position="352"/>
        <end position="361"/>
    </location>
</feature>
<feature type="compositionally biased region" description="Basic residues" evidence="1">
    <location>
        <begin position="783"/>
        <end position="793"/>
    </location>
</feature>
<dbReference type="OrthoDB" id="5386574at2759"/>
<dbReference type="AlphaFoldDB" id="A0A6J3MEI7"/>
<reference evidence="3" key="2">
    <citation type="submission" date="2020-04" db="EMBL/GenBank/DDBJ databases">
        <authorList>
            <consortium name="NCBI Genome Project"/>
        </authorList>
    </citation>
    <scope>NUCLEOTIDE SEQUENCE</scope>
    <source>
        <strain evidence="3">CBS 342.82</strain>
    </source>
</reference>
<feature type="compositionally biased region" description="Low complexity" evidence="1">
    <location>
        <begin position="698"/>
        <end position="707"/>
    </location>
</feature>
<feature type="compositionally biased region" description="Basic and acidic residues" evidence="1">
    <location>
        <begin position="611"/>
        <end position="620"/>
    </location>
</feature>
<gene>
    <name evidence="3" type="ORF">K489DRAFT_104189</name>
</gene>
<feature type="region of interest" description="Disordered" evidence="1">
    <location>
        <begin position="818"/>
        <end position="844"/>
    </location>
</feature>
<sequence length="864" mass="92750">MSTPNIPPRPQRTQASAAAAHDETPVIPPRPVRKVDPSPDREAYSRSPFNILPGAVSRPPPSPARAEADVPRRPPSVALPSIGQEGSEYSSYDQLPADALEAQKGLEADGQTKSVSADLPMHQPTASVSQSAATRQIQTVTRTDSASAAAAGIGRQSSSDHAAAEAGSVPLTRTTSNTAGGRRPSSTEPHPLRARASFNRSTASLHPQERTTSRPPSAHGDYHGIPEIGRQIPLYKNAGDVQAPSPSLNQTQHAPGIGFFNDGSSPRNHTRKRSTRQEFGPPDSYGIRHDHERQDKFERDWQAKHPEEAAKEGYHLHVPRPPTALTSEQLQKLVDQTNPGSGNSRDAAGTPDMDDVLDATDEYNSRQGPTQPGLGNNATASRAISEAGDDHILHVSRSAKRSSRISVGSTEHALEHIDRGYGSDRDLPILAADEVVKRPSSAFMHAAVDRLDANGDEYYESDQGHAADDRRNSGQHGSRPSSLHGAVLHRYNSHEEQNNKHLAEIEEYDPLFPDDDDGKARPKKTQAAGRSDLAHMHQFPSRDVWEDTPDSLQYSAEVSTPDLEREEPILDAAPTAATFETPEAEARRREKNPDDMLSDNKTFIKPRFRPGSREPHDRAGAKRFPSSDVWEDTPDSMYLETTVGGPQEEDAAGGPQEQGPGSGSDAVAASRLAQDVTPEALDDRIASGSANIGDKSRPTVPARPVRPTRQDEAPATKPKPAVPARPSGDKIGGIRGNANFLSDLNNRLKLGPQGPPARKEPSEAETAAAEETAKAPLADARKGRAKGPVRRKAPTATTELKSASFALSPLITVWSIDEEDELQVDSDPVPAPSATTTEQAEPAVIPDLEAEIVEKAQGDAVSAA</sequence>
<organism evidence="3">
    <name type="scientific">Dissoconium aciculare CBS 342.82</name>
    <dbReference type="NCBI Taxonomy" id="1314786"/>
    <lineage>
        <taxon>Eukaryota</taxon>
        <taxon>Fungi</taxon>
        <taxon>Dikarya</taxon>
        <taxon>Ascomycota</taxon>
        <taxon>Pezizomycotina</taxon>
        <taxon>Dothideomycetes</taxon>
        <taxon>Dothideomycetidae</taxon>
        <taxon>Mycosphaerellales</taxon>
        <taxon>Dissoconiaceae</taxon>
        <taxon>Dissoconium</taxon>
    </lineage>
</organism>
<feature type="compositionally biased region" description="Polar residues" evidence="1">
    <location>
        <begin position="244"/>
        <end position="253"/>
    </location>
</feature>
<dbReference type="InterPro" id="IPR021582">
    <property type="entry name" value="Aim21"/>
</dbReference>
<feature type="compositionally biased region" description="Polar residues" evidence="1">
    <location>
        <begin position="171"/>
        <end position="188"/>
    </location>
</feature>
<feature type="region of interest" description="Disordered" evidence="1">
    <location>
        <begin position="1"/>
        <end position="389"/>
    </location>
</feature>
<feature type="compositionally biased region" description="Low complexity" evidence="1">
    <location>
        <begin position="572"/>
        <end position="581"/>
    </location>
</feature>
<feature type="compositionally biased region" description="Low complexity" evidence="1">
    <location>
        <begin position="715"/>
        <end position="726"/>
    </location>
</feature>
<feature type="region of interest" description="Disordered" evidence="1">
    <location>
        <begin position="506"/>
        <end position="797"/>
    </location>
</feature>
<feature type="compositionally biased region" description="Basic and acidic residues" evidence="1">
    <location>
        <begin position="462"/>
        <end position="472"/>
    </location>
</feature>
<dbReference type="GeneID" id="54356648"/>
<feature type="region of interest" description="Disordered" evidence="1">
    <location>
        <begin position="456"/>
        <end position="483"/>
    </location>
</feature>
<name>A0A6J3MEI7_9PEZI</name>
<feature type="compositionally biased region" description="Polar residues" evidence="1">
    <location>
        <begin position="324"/>
        <end position="344"/>
    </location>
</feature>
<protein>
    <recommendedName>
        <fullName evidence="4">Altered inheritance of mitochondria protein 21</fullName>
    </recommendedName>
</protein>
<dbReference type="Pfam" id="PF11489">
    <property type="entry name" value="Aim21"/>
    <property type="match status" value="2"/>
</dbReference>
<evidence type="ECO:0008006" key="4">
    <source>
        <dbReference type="Google" id="ProtNLM"/>
    </source>
</evidence>
<feature type="compositionally biased region" description="Basic and acidic residues" evidence="1">
    <location>
        <begin position="33"/>
        <end position="44"/>
    </location>
</feature>
<reference evidence="3" key="3">
    <citation type="submission" date="2025-08" db="UniProtKB">
        <authorList>
            <consortium name="RefSeq"/>
        </authorList>
    </citation>
    <scope>IDENTIFICATION</scope>
    <source>
        <strain evidence="3">CBS 342.82</strain>
    </source>
</reference>
<evidence type="ECO:0000313" key="3">
    <source>
        <dbReference type="RefSeq" id="XP_033463060.1"/>
    </source>
</evidence>
<dbReference type="Proteomes" id="UP000504637">
    <property type="component" value="Unplaced"/>
</dbReference>
<feature type="compositionally biased region" description="Basic and acidic residues" evidence="1">
    <location>
        <begin position="584"/>
        <end position="594"/>
    </location>
</feature>
<feature type="compositionally biased region" description="Acidic residues" evidence="1">
    <location>
        <begin position="506"/>
        <end position="517"/>
    </location>
</feature>
<feature type="compositionally biased region" description="Polar residues" evidence="1">
    <location>
        <begin position="365"/>
        <end position="382"/>
    </location>
</feature>
<dbReference type="RefSeq" id="XP_033463060.1">
    <property type="nucleotide sequence ID" value="XM_033598849.1"/>
</dbReference>
<feature type="compositionally biased region" description="Basic and acidic residues" evidence="1">
    <location>
        <begin position="286"/>
        <end position="315"/>
    </location>
</feature>
<accession>A0A6J3MEI7</accession>
<feature type="compositionally biased region" description="Polar residues" evidence="1">
    <location>
        <begin position="124"/>
        <end position="146"/>
    </location>
</feature>
<feature type="compositionally biased region" description="Low complexity" evidence="1">
    <location>
        <begin position="652"/>
        <end position="665"/>
    </location>
</feature>
<proteinExistence type="predicted"/>
<reference evidence="3" key="1">
    <citation type="submission" date="2020-01" db="EMBL/GenBank/DDBJ databases">
        <authorList>
            <consortium name="DOE Joint Genome Institute"/>
            <person name="Haridas S."/>
            <person name="Albert R."/>
            <person name="Binder M."/>
            <person name="Bloem J."/>
            <person name="Labutti K."/>
            <person name="Salamov A."/>
            <person name="Andreopoulos B."/>
            <person name="Baker S.E."/>
            <person name="Barry K."/>
            <person name="Bills G."/>
            <person name="Bluhm B.H."/>
            <person name="Cannon C."/>
            <person name="Castanera R."/>
            <person name="Culley D.E."/>
            <person name="Daum C."/>
            <person name="Ezra D."/>
            <person name="Gonzalez J.B."/>
            <person name="Henrissat B."/>
            <person name="Kuo A."/>
            <person name="Liang C."/>
            <person name="Lipzen A."/>
            <person name="Lutzoni F."/>
            <person name="Magnuson J."/>
            <person name="Mondo S."/>
            <person name="Nolan M."/>
            <person name="Ohm R."/>
            <person name="Pangilinan J."/>
            <person name="Park H.-J."/>
            <person name="Ramirez L."/>
            <person name="Alfaro M."/>
            <person name="Sun H."/>
            <person name="Tritt A."/>
            <person name="Yoshinaga Y."/>
            <person name="Zwiers L.-H."/>
            <person name="Turgeon B.G."/>
            <person name="Goodwin S.B."/>
            <person name="Spatafora J.W."/>
            <person name="Crous P.W."/>
            <person name="Grigoriev I.V."/>
        </authorList>
    </citation>
    <scope>NUCLEOTIDE SEQUENCE</scope>
    <source>
        <strain evidence="3">CBS 342.82</strain>
    </source>
</reference>
<feature type="compositionally biased region" description="Pro residues" evidence="1">
    <location>
        <begin position="1"/>
        <end position="10"/>
    </location>
</feature>
<evidence type="ECO:0000256" key="1">
    <source>
        <dbReference type="SAM" id="MobiDB-lite"/>
    </source>
</evidence>
<evidence type="ECO:0000313" key="2">
    <source>
        <dbReference type="Proteomes" id="UP000504637"/>
    </source>
</evidence>
<feature type="compositionally biased region" description="Low complexity" evidence="1">
    <location>
        <begin position="764"/>
        <end position="778"/>
    </location>
</feature>
<keyword evidence="2" id="KW-1185">Reference proteome</keyword>